<proteinExistence type="predicted"/>
<reference evidence="2" key="1">
    <citation type="journal article" date="2019" name="Int. J. Syst. Evol. Microbiol.">
        <title>The Global Catalogue of Microorganisms (GCM) 10K type strain sequencing project: providing services to taxonomists for standard genome sequencing and annotation.</title>
        <authorList>
            <consortium name="The Broad Institute Genomics Platform"/>
            <consortium name="The Broad Institute Genome Sequencing Center for Infectious Disease"/>
            <person name="Wu L."/>
            <person name="Ma J."/>
        </authorList>
    </citation>
    <scope>NUCLEOTIDE SEQUENCE [LARGE SCALE GENOMIC DNA]</scope>
    <source>
        <strain evidence="2">CGMCC 4.7139</strain>
    </source>
</reference>
<protein>
    <submittedName>
        <fullName evidence="1">Uncharacterized protein</fullName>
    </submittedName>
</protein>
<organism evidence="1 2">
    <name type="scientific">Streptomyces maoxianensis</name>
    <dbReference type="NCBI Taxonomy" id="1459942"/>
    <lineage>
        <taxon>Bacteria</taxon>
        <taxon>Bacillati</taxon>
        <taxon>Actinomycetota</taxon>
        <taxon>Actinomycetes</taxon>
        <taxon>Kitasatosporales</taxon>
        <taxon>Streptomycetaceae</taxon>
        <taxon>Streptomyces</taxon>
    </lineage>
</organism>
<evidence type="ECO:0000313" key="1">
    <source>
        <dbReference type="EMBL" id="MFC4610436.1"/>
    </source>
</evidence>
<evidence type="ECO:0000313" key="2">
    <source>
        <dbReference type="Proteomes" id="UP001595993"/>
    </source>
</evidence>
<sequence length="94" mass="10124">MEITDTPRADIQQVRVTAAGSKALLHIGGIDYSRVVSGYTIHQPQCGGCPDCSAGPPSRRWRRAQSARLSSGCWRCLSLHRGRTFEGVLGAVEG</sequence>
<dbReference type="RefSeq" id="WP_381198636.1">
    <property type="nucleotide sequence ID" value="NZ_JBHSFE010000016.1"/>
</dbReference>
<dbReference type="EMBL" id="JBHSFE010000016">
    <property type="protein sequence ID" value="MFC4610436.1"/>
    <property type="molecule type" value="Genomic_DNA"/>
</dbReference>
<keyword evidence="2" id="KW-1185">Reference proteome</keyword>
<dbReference type="Proteomes" id="UP001595993">
    <property type="component" value="Unassembled WGS sequence"/>
</dbReference>
<comment type="caution">
    <text evidence="1">The sequence shown here is derived from an EMBL/GenBank/DDBJ whole genome shotgun (WGS) entry which is preliminary data.</text>
</comment>
<name>A0ABV9G819_9ACTN</name>
<gene>
    <name evidence="1" type="ORF">ACFO9E_21900</name>
</gene>
<accession>A0ABV9G819</accession>